<feature type="domain" description="STAS" evidence="3">
    <location>
        <begin position="16"/>
        <end position="113"/>
    </location>
</feature>
<dbReference type="PANTHER" id="PTHR33495:SF2">
    <property type="entry name" value="ANTI-SIGMA FACTOR ANTAGONIST TM_1081-RELATED"/>
    <property type="match status" value="1"/>
</dbReference>
<dbReference type="InterPro" id="IPR036513">
    <property type="entry name" value="STAS_dom_sf"/>
</dbReference>
<evidence type="ECO:0000259" key="3">
    <source>
        <dbReference type="PROSITE" id="PS50801"/>
    </source>
</evidence>
<dbReference type="PANTHER" id="PTHR33495">
    <property type="entry name" value="ANTI-SIGMA FACTOR ANTAGONIST TM_1081-RELATED-RELATED"/>
    <property type="match status" value="1"/>
</dbReference>
<dbReference type="Pfam" id="PF01740">
    <property type="entry name" value="STAS"/>
    <property type="match status" value="1"/>
</dbReference>
<dbReference type="InterPro" id="IPR002645">
    <property type="entry name" value="STAS_dom"/>
</dbReference>
<sequence>MSPLKIITRDTATGPVLEILGDLDYVHAGRLRDLLPTLTLRPGQRLVLDLAGMDFCDSSGITALIAAHAHAQAAHADIALAAVPANTLRVLRIVGLDQIFPLHPDSETAARSTRPSR</sequence>
<dbReference type="InterPro" id="IPR003658">
    <property type="entry name" value="Anti-sigma_ant"/>
</dbReference>
<protein>
    <recommendedName>
        <fullName evidence="2">Anti-sigma factor antagonist</fullName>
    </recommendedName>
</protein>
<evidence type="ECO:0000313" key="5">
    <source>
        <dbReference type="Proteomes" id="UP000502665"/>
    </source>
</evidence>
<proteinExistence type="inferred from homology"/>
<evidence type="ECO:0000256" key="1">
    <source>
        <dbReference type="ARBA" id="ARBA00009013"/>
    </source>
</evidence>
<dbReference type="RefSeq" id="WP_171398818.1">
    <property type="nucleotide sequence ID" value="NZ_CP049838.1"/>
</dbReference>
<name>A0A6M4WS47_9ACTN</name>
<dbReference type="Gene3D" id="3.30.750.24">
    <property type="entry name" value="STAS domain"/>
    <property type="match status" value="1"/>
</dbReference>
<dbReference type="PROSITE" id="PS50801">
    <property type="entry name" value="STAS"/>
    <property type="match status" value="1"/>
</dbReference>
<dbReference type="AlphaFoldDB" id="A0A6M4WS47"/>
<evidence type="ECO:0000313" key="4">
    <source>
        <dbReference type="EMBL" id="QJT03364.1"/>
    </source>
</evidence>
<evidence type="ECO:0000256" key="2">
    <source>
        <dbReference type="RuleBase" id="RU003749"/>
    </source>
</evidence>
<dbReference type="NCBIfam" id="TIGR00377">
    <property type="entry name" value="ant_ant_sig"/>
    <property type="match status" value="1"/>
</dbReference>
<reference evidence="4" key="1">
    <citation type="submission" date="2020-03" db="EMBL/GenBank/DDBJ databases">
        <title>Molecular networking-based the target discovery of potent antiproliferative macrolactams: 5/6/7/16 polycyclic ansamycins and glycosylated trienomycin from Streptomyces cacaoi subsp. asoensis.</title>
        <authorList>
            <person name="Liu L.-L."/>
        </authorList>
    </citation>
    <scope>NUCLEOTIDE SEQUENCE [LARGE SCALE GENOMIC DNA]</scope>
    <source>
        <strain evidence="4">H2S5</strain>
    </source>
</reference>
<keyword evidence="5" id="KW-1185">Reference proteome</keyword>
<comment type="similarity">
    <text evidence="1 2">Belongs to the anti-sigma-factor antagonist family.</text>
</comment>
<organism evidence="4 5">
    <name type="scientific">Streptomyces asoensis</name>
    <dbReference type="NCBI Taxonomy" id="249586"/>
    <lineage>
        <taxon>Bacteria</taxon>
        <taxon>Bacillati</taxon>
        <taxon>Actinomycetota</taxon>
        <taxon>Actinomycetes</taxon>
        <taxon>Kitasatosporales</taxon>
        <taxon>Streptomycetaceae</taxon>
        <taxon>Streptomyces</taxon>
    </lineage>
</organism>
<dbReference type="Proteomes" id="UP000502665">
    <property type="component" value="Chromosome"/>
</dbReference>
<dbReference type="EMBL" id="CP049838">
    <property type="protein sequence ID" value="QJT03364.1"/>
    <property type="molecule type" value="Genomic_DNA"/>
</dbReference>
<accession>A0A6M4WS47</accession>
<dbReference type="SUPFAM" id="SSF52091">
    <property type="entry name" value="SpoIIaa-like"/>
    <property type="match status" value="1"/>
</dbReference>
<dbReference type="GO" id="GO:0043856">
    <property type="term" value="F:anti-sigma factor antagonist activity"/>
    <property type="evidence" value="ECO:0007669"/>
    <property type="project" value="InterPro"/>
</dbReference>
<gene>
    <name evidence="4" type="ORF">G9272_26355</name>
</gene>
<dbReference type="CDD" id="cd07043">
    <property type="entry name" value="STAS_anti-anti-sigma_factors"/>
    <property type="match status" value="1"/>
</dbReference>